<feature type="domain" description="4Fe-4S Wbl-type" evidence="12">
    <location>
        <begin position="8"/>
        <end position="72"/>
    </location>
</feature>
<evidence type="ECO:0000256" key="3">
    <source>
        <dbReference type="ARBA" id="ARBA00022485"/>
    </source>
</evidence>
<comment type="caution">
    <text evidence="13">The sequence shown here is derived from an EMBL/GenBank/DDBJ whole genome shotgun (WGS) entry which is preliminary data.</text>
</comment>
<comment type="similarity">
    <text evidence="2 11">Belongs to the WhiB family.</text>
</comment>
<evidence type="ECO:0000256" key="6">
    <source>
        <dbReference type="ARBA" id="ARBA00023014"/>
    </source>
</evidence>
<evidence type="ECO:0000256" key="5">
    <source>
        <dbReference type="ARBA" id="ARBA00023004"/>
    </source>
</evidence>
<evidence type="ECO:0000256" key="4">
    <source>
        <dbReference type="ARBA" id="ARBA00022723"/>
    </source>
</evidence>
<keyword evidence="10 11" id="KW-0804">Transcription</keyword>
<keyword evidence="4 11" id="KW-0479">Metal-binding</keyword>
<dbReference type="RefSeq" id="WP_251486089.1">
    <property type="nucleotide sequence ID" value="NZ_CAJSLV010000043.1"/>
</dbReference>
<keyword evidence="11" id="KW-0963">Cytoplasm</keyword>
<dbReference type="GO" id="GO:0045454">
    <property type="term" value="P:cell redox homeostasis"/>
    <property type="evidence" value="ECO:0007669"/>
    <property type="project" value="TreeGrafter"/>
</dbReference>
<feature type="binding site" evidence="11">
    <location>
        <position position="42"/>
    </location>
    <ligand>
        <name>[4Fe-4S] cluster</name>
        <dbReference type="ChEBI" id="CHEBI:49883"/>
    </ligand>
</feature>
<keyword evidence="14" id="KW-1185">Reference proteome</keyword>
<keyword evidence="3 11" id="KW-0004">4Fe-4S</keyword>
<feature type="binding site" evidence="11">
    <location>
        <position position="48"/>
    </location>
    <ligand>
        <name>[4Fe-4S] cluster</name>
        <dbReference type="ChEBI" id="CHEBI:49883"/>
    </ligand>
</feature>
<organism evidence="13 14">
    <name type="scientific">Actinacidiphila cocklensis</name>
    <dbReference type="NCBI Taxonomy" id="887465"/>
    <lineage>
        <taxon>Bacteria</taxon>
        <taxon>Bacillati</taxon>
        <taxon>Actinomycetota</taxon>
        <taxon>Actinomycetes</taxon>
        <taxon>Kitasatosporales</taxon>
        <taxon>Streptomycetaceae</taxon>
        <taxon>Actinacidiphila</taxon>
    </lineage>
</organism>
<evidence type="ECO:0000256" key="7">
    <source>
        <dbReference type="ARBA" id="ARBA00023015"/>
    </source>
</evidence>
<accession>A0A9W4DIM3</accession>
<evidence type="ECO:0000256" key="8">
    <source>
        <dbReference type="ARBA" id="ARBA00023125"/>
    </source>
</evidence>
<dbReference type="PANTHER" id="PTHR38839">
    <property type="entry name" value="TRANSCRIPTIONAL REGULATOR WHID-RELATED"/>
    <property type="match status" value="1"/>
</dbReference>
<comment type="cofactor">
    <cofactor evidence="11">
        <name>[4Fe-4S] cluster</name>
        <dbReference type="ChEBI" id="CHEBI:49883"/>
    </cofactor>
    <text evidence="11">Binds 1 [4Fe-4S] cluster per subunit. Following nitrosylation of the [4Fe-4S] cluster binds 1 [4Fe-8(NO)] cluster per subunit.</text>
</comment>
<evidence type="ECO:0000256" key="2">
    <source>
        <dbReference type="ARBA" id="ARBA00006597"/>
    </source>
</evidence>
<comment type="function">
    <text evidence="11">Acts as a transcriptional regulator. Probably redox-responsive. The apo- but not holo-form probably binds DNA.</text>
</comment>
<keyword evidence="6 11" id="KW-0411">Iron-sulfur</keyword>
<dbReference type="InterPro" id="IPR003482">
    <property type="entry name" value="Whib"/>
</dbReference>
<name>A0A9W4DIM3_9ACTN</name>
<dbReference type="InterPro" id="IPR034768">
    <property type="entry name" value="4FE4S_WBL"/>
</dbReference>
<dbReference type="GO" id="GO:0046872">
    <property type="term" value="F:metal ion binding"/>
    <property type="evidence" value="ECO:0007669"/>
    <property type="project" value="UniProtKB-KW"/>
</dbReference>
<feature type="binding site" evidence="11">
    <location>
        <position position="9"/>
    </location>
    <ligand>
        <name>[4Fe-4S] cluster</name>
        <dbReference type="ChEBI" id="CHEBI:49883"/>
    </ligand>
</feature>
<evidence type="ECO:0000256" key="11">
    <source>
        <dbReference type="HAMAP-Rule" id="MF_01479"/>
    </source>
</evidence>
<dbReference type="Pfam" id="PF02467">
    <property type="entry name" value="Whib"/>
    <property type="match status" value="1"/>
</dbReference>
<gene>
    <name evidence="11 13" type="primary">whiB</name>
    <name evidence="13" type="ORF">SCOCK_150028</name>
</gene>
<dbReference type="EMBL" id="CAJSLV010000043">
    <property type="protein sequence ID" value="CAG6392056.1"/>
    <property type="molecule type" value="Genomic_DNA"/>
</dbReference>
<keyword evidence="7 11" id="KW-0805">Transcription regulation</keyword>
<comment type="subcellular location">
    <subcellularLocation>
        <location evidence="1 11">Cytoplasm</location>
    </subcellularLocation>
</comment>
<evidence type="ECO:0000259" key="12">
    <source>
        <dbReference type="PROSITE" id="PS51674"/>
    </source>
</evidence>
<dbReference type="GO" id="GO:0045892">
    <property type="term" value="P:negative regulation of DNA-templated transcription"/>
    <property type="evidence" value="ECO:0007669"/>
    <property type="project" value="TreeGrafter"/>
</dbReference>
<sequence length="105" mass="11538">MNWRTKADCRHQDPDLFFPLGNTTSGLPLLQTEEAKAVCRACPVIAECLDWALRAGAVEGIWGGTTQGERHLMQLHARHDAGRAREALCDASLFVTPFVATWSSS</sequence>
<evidence type="ECO:0000313" key="14">
    <source>
        <dbReference type="Proteomes" id="UP001152519"/>
    </source>
</evidence>
<proteinExistence type="inferred from homology"/>
<reference evidence="13" key="1">
    <citation type="submission" date="2021-05" db="EMBL/GenBank/DDBJ databases">
        <authorList>
            <person name="Arsene-Ploetze F."/>
        </authorList>
    </citation>
    <scope>NUCLEOTIDE SEQUENCE</scope>
    <source>
        <strain evidence="13">DSM 42138</strain>
    </source>
</reference>
<dbReference type="AlphaFoldDB" id="A0A9W4DIM3"/>
<keyword evidence="5 11" id="KW-0408">Iron</keyword>
<dbReference type="GO" id="GO:0035731">
    <property type="term" value="F:dinitrosyl-iron complex binding"/>
    <property type="evidence" value="ECO:0007669"/>
    <property type="project" value="UniProtKB-UniRule"/>
</dbReference>
<dbReference type="GO" id="GO:0051539">
    <property type="term" value="F:4 iron, 4 sulfur cluster binding"/>
    <property type="evidence" value="ECO:0007669"/>
    <property type="project" value="UniProtKB-UniRule"/>
</dbReference>
<protein>
    <recommendedName>
        <fullName evidence="11">Transcriptional regulator WhiB</fullName>
    </recommendedName>
</protein>
<dbReference type="GO" id="GO:0047134">
    <property type="term" value="F:protein-disulfide reductase [NAD(P)H] activity"/>
    <property type="evidence" value="ECO:0007669"/>
    <property type="project" value="TreeGrafter"/>
</dbReference>
<dbReference type="PANTHER" id="PTHR38839:SF6">
    <property type="entry name" value="TRANSCRIPTIONAL REGULATOR WHIB1"/>
    <property type="match status" value="1"/>
</dbReference>
<comment type="PTM">
    <text evidence="11">Upon Fe-S cluster removal intramolecular disulfide bonds are formed.</text>
</comment>
<comment type="PTM">
    <text evidence="11">The Fe-S cluster can be nitrosylated by nitric oxide (NO).</text>
</comment>
<dbReference type="GO" id="GO:0005737">
    <property type="term" value="C:cytoplasm"/>
    <property type="evidence" value="ECO:0007669"/>
    <property type="project" value="UniProtKB-SubCell"/>
</dbReference>
<evidence type="ECO:0000313" key="13">
    <source>
        <dbReference type="EMBL" id="CAG6392056.1"/>
    </source>
</evidence>
<feature type="binding site" evidence="11">
    <location>
        <position position="39"/>
    </location>
    <ligand>
        <name>[4Fe-4S] cluster</name>
        <dbReference type="ChEBI" id="CHEBI:49883"/>
    </ligand>
</feature>
<dbReference type="GO" id="GO:0003677">
    <property type="term" value="F:DNA binding"/>
    <property type="evidence" value="ECO:0007669"/>
    <property type="project" value="UniProtKB-UniRule"/>
</dbReference>
<keyword evidence="8 11" id="KW-0238">DNA-binding</keyword>
<evidence type="ECO:0000256" key="1">
    <source>
        <dbReference type="ARBA" id="ARBA00004496"/>
    </source>
</evidence>
<dbReference type="HAMAP" id="MF_01479">
    <property type="entry name" value="WhiB"/>
    <property type="match status" value="1"/>
</dbReference>
<dbReference type="PROSITE" id="PS51674">
    <property type="entry name" value="4FE4S_WBL"/>
    <property type="match status" value="1"/>
</dbReference>
<dbReference type="Proteomes" id="UP001152519">
    <property type="component" value="Unassembled WGS sequence"/>
</dbReference>
<keyword evidence="9 11" id="KW-1015">Disulfide bond</keyword>
<evidence type="ECO:0000256" key="10">
    <source>
        <dbReference type="ARBA" id="ARBA00023163"/>
    </source>
</evidence>
<evidence type="ECO:0000256" key="9">
    <source>
        <dbReference type="ARBA" id="ARBA00023157"/>
    </source>
</evidence>